<dbReference type="PROSITE" id="PS00841">
    <property type="entry name" value="XPG_1"/>
    <property type="match status" value="1"/>
</dbReference>
<dbReference type="PROSITE" id="PS00842">
    <property type="entry name" value="XPG_2"/>
    <property type="match status" value="1"/>
</dbReference>
<dbReference type="AlphaFoldDB" id="A0A8D3D508"/>
<organism evidence="21 22">
    <name type="scientific">Scophthalmus maximus</name>
    <name type="common">Turbot</name>
    <name type="synonym">Psetta maxima</name>
    <dbReference type="NCBI Taxonomy" id="52904"/>
    <lineage>
        <taxon>Eukaryota</taxon>
        <taxon>Metazoa</taxon>
        <taxon>Chordata</taxon>
        <taxon>Craniata</taxon>
        <taxon>Vertebrata</taxon>
        <taxon>Euteleostomi</taxon>
        <taxon>Actinopterygii</taxon>
        <taxon>Neopterygii</taxon>
        <taxon>Teleostei</taxon>
        <taxon>Neoteleostei</taxon>
        <taxon>Acanthomorphata</taxon>
        <taxon>Carangaria</taxon>
        <taxon>Pleuronectiformes</taxon>
        <taxon>Pleuronectoidei</taxon>
        <taxon>Scophthalmidae</taxon>
        <taxon>Scophthalmus</taxon>
    </lineage>
</organism>
<evidence type="ECO:0000256" key="11">
    <source>
        <dbReference type="ARBA" id="ARBA00022842"/>
    </source>
</evidence>
<feature type="region of interest" description="Disordered" evidence="18">
    <location>
        <begin position="343"/>
        <end position="462"/>
    </location>
</feature>
<feature type="domain" description="XPG N-terminal" evidence="20">
    <location>
        <begin position="1"/>
        <end position="99"/>
    </location>
</feature>
<dbReference type="InterPro" id="IPR006084">
    <property type="entry name" value="XPG/Rad2"/>
</dbReference>
<dbReference type="InterPro" id="IPR006085">
    <property type="entry name" value="XPG_DNA_repair_N"/>
</dbReference>
<evidence type="ECO:0000256" key="7">
    <source>
        <dbReference type="ARBA" id="ARBA00022763"/>
    </source>
</evidence>
<keyword evidence="5 17" id="KW-0479">Metal-binding</keyword>
<dbReference type="GO" id="GO:0035312">
    <property type="term" value="F:5'-3' DNA exonuclease activity"/>
    <property type="evidence" value="ECO:0007669"/>
    <property type="project" value="UniProtKB-UniRule"/>
</dbReference>
<dbReference type="InterPro" id="IPR008918">
    <property type="entry name" value="HhH2"/>
</dbReference>
<evidence type="ECO:0000313" key="21">
    <source>
        <dbReference type="Ensembl" id="ENSSMAP00000054617.1"/>
    </source>
</evidence>
<keyword evidence="13 17" id="KW-0238">DNA-binding</keyword>
<dbReference type="PANTHER" id="PTHR11081">
    <property type="entry name" value="FLAP ENDONUCLEASE FAMILY MEMBER"/>
    <property type="match status" value="1"/>
</dbReference>
<comment type="similarity">
    <text evidence="2 17">Belongs to the XPG/RAD2 endonuclease family. EXO1 subfamily.</text>
</comment>
<protein>
    <recommendedName>
        <fullName evidence="3 17">Exonuclease 1</fullName>
        <ecNumber evidence="17">3.1.-.-</ecNumber>
    </recommendedName>
</protein>
<keyword evidence="10 17" id="KW-0269">Exonuclease</keyword>
<dbReference type="InterPro" id="IPR036279">
    <property type="entry name" value="5-3_exonuclease_C_sf"/>
</dbReference>
<keyword evidence="8 17" id="KW-0228">DNA excision</keyword>
<dbReference type="Pfam" id="PF00867">
    <property type="entry name" value="XPG_I"/>
    <property type="match status" value="1"/>
</dbReference>
<dbReference type="GO" id="GO:0003677">
    <property type="term" value="F:DNA binding"/>
    <property type="evidence" value="ECO:0007669"/>
    <property type="project" value="UniProtKB-UniRule"/>
</dbReference>
<dbReference type="GO" id="GO:0006310">
    <property type="term" value="P:DNA recombination"/>
    <property type="evidence" value="ECO:0007669"/>
    <property type="project" value="TreeGrafter"/>
</dbReference>
<dbReference type="PANTHER" id="PTHR11081:SF8">
    <property type="entry name" value="EXONUCLEASE 1"/>
    <property type="match status" value="1"/>
</dbReference>
<feature type="region of interest" description="Disordered" evidence="18">
    <location>
        <begin position="505"/>
        <end position="596"/>
    </location>
</feature>
<evidence type="ECO:0000256" key="10">
    <source>
        <dbReference type="ARBA" id="ARBA00022839"/>
    </source>
</evidence>
<dbReference type="Gene3D" id="3.40.50.1010">
    <property type="entry name" value="5'-nuclease"/>
    <property type="match status" value="1"/>
</dbReference>
<comment type="function">
    <text evidence="17">5'-&gt;3' double-stranded DNA exonuclease which may also possess a cryptic 3'-&gt;5' double-stranded DNA exonuclease activity. Functions in DNA mismatch repair.</text>
</comment>
<keyword evidence="9 17" id="KW-0378">Hydrolase</keyword>
<evidence type="ECO:0000256" key="1">
    <source>
        <dbReference type="ARBA" id="ARBA00004123"/>
    </source>
</evidence>
<dbReference type="FunFam" id="1.10.150.20:FF:000011">
    <property type="entry name" value="exonuclease 1"/>
    <property type="match status" value="1"/>
</dbReference>
<feature type="compositionally biased region" description="Polar residues" evidence="18">
    <location>
        <begin position="424"/>
        <end position="433"/>
    </location>
</feature>
<dbReference type="SUPFAM" id="SSF88723">
    <property type="entry name" value="PIN domain-like"/>
    <property type="match status" value="1"/>
</dbReference>
<feature type="compositionally biased region" description="Basic and acidic residues" evidence="18">
    <location>
        <begin position="409"/>
        <end position="422"/>
    </location>
</feature>
<evidence type="ECO:0000256" key="17">
    <source>
        <dbReference type="RuleBase" id="RU910737"/>
    </source>
</evidence>
<dbReference type="InterPro" id="IPR037315">
    <property type="entry name" value="EXO1_H3TH"/>
</dbReference>
<evidence type="ECO:0000256" key="8">
    <source>
        <dbReference type="ARBA" id="ARBA00022769"/>
    </source>
</evidence>
<keyword evidence="12 17" id="KW-0267">Excision nuclease</keyword>
<comment type="subcellular location">
    <subcellularLocation>
        <location evidence="1 17">Nucleus</location>
    </subcellularLocation>
</comment>
<dbReference type="GeneTree" id="ENSGT00510000047676"/>
<comment type="cofactor">
    <cofactor evidence="17">
        <name>Mg(2+)</name>
        <dbReference type="ChEBI" id="CHEBI:18420"/>
    </cofactor>
    <text evidence="17">Binds 2 magnesium ions per subunit. They probably participate in the reaction catalyzed by the enzyme. May bind an additional third magnesium ion after substrate binding.</text>
</comment>
<feature type="compositionally biased region" description="Basic and acidic residues" evidence="18">
    <location>
        <begin position="556"/>
        <end position="571"/>
    </location>
</feature>
<dbReference type="Proteomes" id="UP000694558">
    <property type="component" value="Chromosome 15"/>
</dbReference>
<evidence type="ECO:0000259" key="20">
    <source>
        <dbReference type="SMART" id="SM00485"/>
    </source>
</evidence>
<dbReference type="GO" id="GO:0005634">
    <property type="term" value="C:nucleus"/>
    <property type="evidence" value="ECO:0007669"/>
    <property type="project" value="UniProtKB-SubCell"/>
</dbReference>
<dbReference type="InterPro" id="IPR019974">
    <property type="entry name" value="XPG_CS"/>
</dbReference>
<dbReference type="GO" id="GO:0046872">
    <property type="term" value="F:metal ion binding"/>
    <property type="evidence" value="ECO:0007669"/>
    <property type="project" value="UniProtKB-UniRule"/>
</dbReference>
<evidence type="ECO:0000256" key="18">
    <source>
        <dbReference type="SAM" id="MobiDB-lite"/>
    </source>
</evidence>
<evidence type="ECO:0000256" key="5">
    <source>
        <dbReference type="ARBA" id="ARBA00022723"/>
    </source>
</evidence>
<dbReference type="CDD" id="cd09908">
    <property type="entry name" value="H3TH_EXO1"/>
    <property type="match status" value="1"/>
</dbReference>
<dbReference type="Ensembl" id="ENSSMAT00000045978.1">
    <property type="protein sequence ID" value="ENSSMAP00000054617.1"/>
    <property type="gene ID" value="ENSSMAG00000016851.2"/>
</dbReference>
<evidence type="ECO:0000256" key="3">
    <source>
        <dbReference type="ARBA" id="ARBA00020324"/>
    </source>
</evidence>
<proteinExistence type="inferred from homology"/>
<evidence type="ECO:0000256" key="4">
    <source>
        <dbReference type="ARBA" id="ARBA00022722"/>
    </source>
</evidence>
<dbReference type="SMART" id="SM00485">
    <property type="entry name" value="XPGN"/>
    <property type="match status" value="1"/>
</dbReference>
<dbReference type="EC" id="3.1.-.-" evidence="17"/>
<dbReference type="InterPro" id="IPR029060">
    <property type="entry name" value="PIN-like_dom_sf"/>
</dbReference>
<dbReference type="SMART" id="SM00279">
    <property type="entry name" value="HhH2"/>
    <property type="match status" value="1"/>
</dbReference>
<accession>A0A8D3D508</accession>
<evidence type="ECO:0000256" key="2">
    <source>
        <dbReference type="ARBA" id="ARBA00010563"/>
    </source>
</evidence>
<evidence type="ECO:0000259" key="19">
    <source>
        <dbReference type="SMART" id="SM00484"/>
    </source>
</evidence>
<feature type="compositionally biased region" description="Polar residues" evidence="18">
    <location>
        <begin position="535"/>
        <end position="552"/>
    </location>
</feature>
<feature type="compositionally biased region" description="Low complexity" evidence="18">
    <location>
        <begin position="379"/>
        <end position="393"/>
    </location>
</feature>
<evidence type="ECO:0000256" key="16">
    <source>
        <dbReference type="ARBA" id="ARBA00055562"/>
    </source>
</evidence>
<evidence type="ECO:0000256" key="15">
    <source>
        <dbReference type="ARBA" id="ARBA00023242"/>
    </source>
</evidence>
<evidence type="ECO:0000256" key="13">
    <source>
        <dbReference type="ARBA" id="ARBA00023125"/>
    </source>
</evidence>
<dbReference type="SUPFAM" id="SSF47807">
    <property type="entry name" value="5' to 3' exonuclease, C-terminal subdomain"/>
    <property type="match status" value="1"/>
</dbReference>
<keyword evidence="11 17" id="KW-0460">Magnesium</keyword>
<keyword evidence="6" id="KW-0255">Endonuclease</keyword>
<keyword evidence="4 17" id="KW-0540">Nuclease</keyword>
<keyword evidence="15 17" id="KW-0539">Nucleus</keyword>
<reference evidence="21" key="1">
    <citation type="submission" date="2023-05" db="EMBL/GenBank/DDBJ databases">
        <title>High-quality long-read genome of Scophthalmus maximus.</title>
        <authorList>
            <person name="Lien S."/>
            <person name="Martinez P."/>
        </authorList>
    </citation>
    <scope>NUCLEOTIDE SEQUENCE [LARGE SCALE GENOMIC DNA]</scope>
</reference>
<evidence type="ECO:0000256" key="9">
    <source>
        <dbReference type="ARBA" id="ARBA00022801"/>
    </source>
</evidence>
<dbReference type="GO" id="GO:0006298">
    <property type="term" value="P:mismatch repair"/>
    <property type="evidence" value="ECO:0007669"/>
    <property type="project" value="TreeGrafter"/>
</dbReference>
<dbReference type="Pfam" id="PF00752">
    <property type="entry name" value="XPG_N"/>
    <property type="match status" value="1"/>
</dbReference>
<dbReference type="InterPro" id="IPR006086">
    <property type="entry name" value="XPG-I_dom"/>
</dbReference>
<evidence type="ECO:0000256" key="12">
    <source>
        <dbReference type="ARBA" id="ARBA00022881"/>
    </source>
</evidence>
<dbReference type="InterPro" id="IPR044752">
    <property type="entry name" value="PIN-like_EXO1"/>
</dbReference>
<name>A0A8D3D508_SCOMX</name>
<dbReference type="GO" id="GO:0017108">
    <property type="term" value="F:5'-flap endonuclease activity"/>
    <property type="evidence" value="ECO:0007669"/>
    <property type="project" value="TreeGrafter"/>
</dbReference>
<dbReference type="CDD" id="cd09857">
    <property type="entry name" value="PIN_EXO1"/>
    <property type="match status" value="1"/>
</dbReference>
<evidence type="ECO:0000256" key="14">
    <source>
        <dbReference type="ARBA" id="ARBA00023204"/>
    </source>
</evidence>
<keyword evidence="7 17" id="KW-0227">DNA damage</keyword>
<feature type="domain" description="XPG-I" evidence="19">
    <location>
        <begin position="138"/>
        <end position="208"/>
    </location>
</feature>
<dbReference type="Gene3D" id="1.10.150.20">
    <property type="entry name" value="5' to 3' exonuclease, C-terminal subdomain"/>
    <property type="match status" value="1"/>
</dbReference>
<dbReference type="PRINTS" id="PR00853">
    <property type="entry name" value="XPGRADSUPER"/>
</dbReference>
<evidence type="ECO:0000256" key="6">
    <source>
        <dbReference type="ARBA" id="ARBA00022759"/>
    </source>
</evidence>
<reference evidence="21" key="2">
    <citation type="submission" date="2025-08" db="UniProtKB">
        <authorList>
            <consortium name="Ensembl"/>
        </authorList>
    </citation>
    <scope>IDENTIFICATION</scope>
</reference>
<sequence length="596" mass="65687">MGISGLLQFIKDAGEPVSVRKYRGQTVAVDTYCWLHKGAFSCAEKLAKGEPTDQYVWYCMKFVDMLLTFGVKPILVFDGRNLPSKKEVEKARRERRESNLQKGRQLLREGKLSEARDCFTRCVNITPAMAHNLIKAARAKGVDCVVAPYEADAQLAFITKSGLAQAVITEDSDLLAFGCKKVILKMDKQGNGLEIDQDNLGRCRSLGNVFTEEKFRHMCILSGCDYLASLHGIGLGKACKLIRLAKDPDILKVIRKMGQYLKLSLVVPETYIEGFTRANNTFLYQLVFDPVRRKVVPLNPYPEHIDPATLSYAGLNVGDDKGLQMALGNLDINTMERIDNFCPDRPVPQVSDHRWNDSPAPTRPSIWSAGFKPAPAAPPRSAAAASPDRASSSTRGKERVVGLDGLRLPCRELQVKRPREDSGVSDQDVLQQYSSSSSSSPSQKRSKTDQQPKLSCHSRPRNRFATLLQRRNQEAEEEGQVCFVLISSPCLQISGLSKVKSVSHGTAAKGPALGPARASGLRKKSVGCGKKVSSPNNENNPGVQATISSLWKNFSFKKDPQKMTPCKEGKPKPMSPVKDNLPPSSPRTDDHLITSF</sequence>
<dbReference type="FunFam" id="3.40.50.1010:FF:000096">
    <property type="entry name" value="Exonuclease 1"/>
    <property type="match status" value="1"/>
</dbReference>
<comment type="function">
    <text evidence="16">5'-&gt;3' double-stranded DNA exonuclease which may also contain a cryptic 3'-&gt;5' double-stranded DNA exonuclease activity. Also exhibits endonuclease activity against 5'-overhanging flap structures similar to those generated by displacement synthesis when DNA polymerase encounters the 5'-end of a downstream Okazaki fragment. Required for DNA mismatch repair (MMR).</text>
</comment>
<keyword evidence="14 17" id="KW-0234">DNA repair</keyword>
<dbReference type="SMART" id="SM00484">
    <property type="entry name" value="XPGI"/>
    <property type="match status" value="1"/>
</dbReference>
<evidence type="ECO:0000313" key="22">
    <source>
        <dbReference type="Proteomes" id="UP000694558"/>
    </source>
</evidence>
<gene>
    <name evidence="21" type="primary">exo1</name>
</gene>
<feature type="compositionally biased region" description="Basic and acidic residues" evidence="18">
    <location>
        <begin position="587"/>
        <end position="596"/>
    </location>
</feature>